<keyword evidence="3" id="KW-1185">Reference proteome</keyword>
<dbReference type="NCBIfam" id="TIGR02131">
    <property type="entry name" value="phaP_Bmeg"/>
    <property type="match status" value="1"/>
</dbReference>
<dbReference type="InterPro" id="IPR011728">
    <property type="entry name" value="PhaP_Bmeg"/>
</dbReference>
<evidence type="ECO:0000313" key="2">
    <source>
        <dbReference type="EMBL" id="KEK20363.1"/>
    </source>
</evidence>
<proteinExistence type="predicted"/>
<dbReference type="AlphaFoldDB" id="A0A073KDH7"/>
<dbReference type="OrthoDB" id="2848644at2"/>
<feature type="coiled-coil region" evidence="1">
    <location>
        <begin position="130"/>
        <end position="157"/>
    </location>
</feature>
<accession>A0A073KDH7</accession>
<keyword evidence="1" id="KW-0175">Coiled coil</keyword>
<feature type="coiled-coil region" evidence="1">
    <location>
        <begin position="38"/>
        <end position="72"/>
    </location>
</feature>
<reference evidence="2 3" key="1">
    <citation type="submission" date="2014-06" db="EMBL/GenBank/DDBJ databases">
        <title>Draft genome sequence of Bacillus manliponensis JCM 15802 (MCCC 1A00708).</title>
        <authorList>
            <person name="Lai Q."/>
            <person name="Liu Y."/>
            <person name="Shao Z."/>
        </authorList>
    </citation>
    <scope>NUCLEOTIDE SEQUENCE [LARGE SCALE GENOMIC DNA]</scope>
    <source>
        <strain evidence="2 3">JCM 15802</strain>
    </source>
</reference>
<comment type="caution">
    <text evidence="2">The sequence shown here is derived from an EMBL/GenBank/DDBJ whole genome shotgun (WGS) entry which is preliminary data.</text>
</comment>
<evidence type="ECO:0000313" key="3">
    <source>
        <dbReference type="Proteomes" id="UP000027822"/>
    </source>
</evidence>
<organism evidence="2 3">
    <name type="scientific">Bacillus manliponensis</name>
    <dbReference type="NCBI Taxonomy" id="574376"/>
    <lineage>
        <taxon>Bacteria</taxon>
        <taxon>Bacillati</taxon>
        <taxon>Bacillota</taxon>
        <taxon>Bacilli</taxon>
        <taxon>Bacillales</taxon>
        <taxon>Bacillaceae</taxon>
        <taxon>Bacillus</taxon>
        <taxon>Bacillus cereus group</taxon>
    </lineage>
</organism>
<evidence type="ECO:0000256" key="1">
    <source>
        <dbReference type="SAM" id="Coils"/>
    </source>
</evidence>
<dbReference type="Proteomes" id="UP000027822">
    <property type="component" value="Unassembled WGS sequence"/>
</dbReference>
<dbReference type="STRING" id="574376.BAMA_13135"/>
<dbReference type="SUPFAM" id="SSF58113">
    <property type="entry name" value="Apolipoprotein A-I"/>
    <property type="match status" value="1"/>
</dbReference>
<dbReference type="EMBL" id="JOTN01000003">
    <property type="protein sequence ID" value="KEK20363.1"/>
    <property type="molecule type" value="Genomic_DNA"/>
</dbReference>
<gene>
    <name evidence="2" type="ORF">BAMA_13135</name>
</gene>
<protein>
    <submittedName>
        <fullName evidence="2">DNA recombinase</fullName>
    </submittedName>
</protein>
<dbReference type="RefSeq" id="WP_034636304.1">
    <property type="nucleotide sequence ID" value="NZ_CBCSJC010000004.1"/>
</dbReference>
<sequence length="174" mass="20557">METKPYELVDAFWKNWSNSLSLFTSAGKQFEELTLETMKQQQEALNKLTEGMDEFEKEIQQFNNQVNNQYADYMKQFAGNSLNKQIDEWQSKWTEISSQMHQLTVSPSKTSLTLLTQTSGQFEEAIRQMITQQQSQREEVQKQMESFLEEFKSMQLDLVKKFEENSKNLFTSMK</sequence>
<name>A0A073KDH7_9BACI</name>
<dbReference type="Pfam" id="PF09602">
    <property type="entry name" value="PhaP_Bmeg"/>
    <property type="match status" value="1"/>
</dbReference>
<dbReference type="eggNOG" id="ENOG5032TJ0">
    <property type="taxonomic scope" value="Bacteria"/>
</dbReference>